<gene>
    <name evidence="2" type="ORF">GUITHDRAFT_111114</name>
</gene>
<dbReference type="STRING" id="905079.L1J3S7"/>
<evidence type="ECO:0000313" key="2">
    <source>
        <dbReference type="EMBL" id="EKX42745.1"/>
    </source>
</evidence>
<proteinExistence type="predicted"/>
<dbReference type="Proteomes" id="UP000011087">
    <property type="component" value="Unassembled WGS sequence"/>
</dbReference>
<dbReference type="PANTHER" id="PTHR15857:SF0">
    <property type="entry name" value="COMM DOMAIN-CONTAINING PROTEIN 2"/>
    <property type="match status" value="1"/>
</dbReference>
<dbReference type="OrthoDB" id="10257479at2759"/>
<feature type="domain" description="COMM" evidence="1">
    <location>
        <begin position="125"/>
        <end position="192"/>
    </location>
</feature>
<dbReference type="OMA" id="NGDHNTQ"/>
<keyword evidence="4" id="KW-1185">Reference proteome</keyword>
<reference evidence="2 4" key="1">
    <citation type="journal article" date="2012" name="Nature">
        <title>Algal genomes reveal evolutionary mosaicism and the fate of nucleomorphs.</title>
        <authorList>
            <consortium name="DOE Joint Genome Institute"/>
            <person name="Curtis B.A."/>
            <person name="Tanifuji G."/>
            <person name="Burki F."/>
            <person name="Gruber A."/>
            <person name="Irimia M."/>
            <person name="Maruyama S."/>
            <person name="Arias M.C."/>
            <person name="Ball S.G."/>
            <person name="Gile G.H."/>
            <person name="Hirakawa Y."/>
            <person name="Hopkins J.F."/>
            <person name="Kuo A."/>
            <person name="Rensing S.A."/>
            <person name="Schmutz J."/>
            <person name="Symeonidi A."/>
            <person name="Elias M."/>
            <person name="Eveleigh R.J."/>
            <person name="Herman E.K."/>
            <person name="Klute M.J."/>
            <person name="Nakayama T."/>
            <person name="Obornik M."/>
            <person name="Reyes-Prieto A."/>
            <person name="Armbrust E.V."/>
            <person name="Aves S.J."/>
            <person name="Beiko R.G."/>
            <person name="Coutinho P."/>
            <person name="Dacks J.B."/>
            <person name="Durnford D.G."/>
            <person name="Fast N.M."/>
            <person name="Green B.R."/>
            <person name="Grisdale C.J."/>
            <person name="Hempel F."/>
            <person name="Henrissat B."/>
            <person name="Hoppner M.P."/>
            <person name="Ishida K."/>
            <person name="Kim E."/>
            <person name="Koreny L."/>
            <person name="Kroth P.G."/>
            <person name="Liu Y."/>
            <person name="Malik S.B."/>
            <person name="Maier U.G."/>
            <person name="McRose D."/>
            <person name="Mock T."/>
            <person name="Neilson J.A."/>
            <person name="Onodera N.T."/>
            <person name="Poole A.M."/>
            <person name="Pritham E.J."/>
            <person name="Richards T.A."/>
            <person name="Rocap G."/>
            <person name="Roy S.W."/>
            <person name="Sarai C."/>
            <person name="Schaack S."/>
            <person name="Shirato S."/>
            <person name="Slamovits C.H."/>
            <person name="Spencer D.F."/>
            <person name="Suzuki S."/>
            <person name="Worden A.Z."/>
            <person name="Zauner S."/>
            <person name="Barry K."/>
            <person name="Bell C."/>
            <person name="Bharti A.K."/>
            <person name="Crow J.A."/>
            <person name="Grimwood J."/>
            <person name="Kramer R."/>
            <person name="Lindquist E."/>
            <person name="Lucas S."/>
            <person name="Salamov A."/>
            <person name="McFadden G.I."/>
            <person name="Lane C.E."/>
            <person name="Keeling P.J."/>
            <person name="Gray M.W."/>
            <person name="Grigoriev I.V."/>
            <person name="Archibald J.M."/>
        </authorList>
    </citation>
    <scope>NUCLEOTIDE SEQUENCE</scope>
    <source>
        <strain evidence="2 4">CCMP2712</strain>
    </source>
</reference>
<sequence>MASGVRWEEAKEDVRPLNEMPHDMAKQILTIAREEILHGRDALRSLDGLAEEQGMDVDRLCAITDAIVFIVMEAAKCKMSEQEFLNVVSGVGVEERLQEEFSRVYGEVVDYSREISFRLQHELPSLSSMQWRLDVQLGSRCLQGQCSPSLMMKFGVAKGKETTEHLVQAEICDVQKICDEIQSALQEAKSNHARKVTRLLK</sequence>
<dbReference type="EnsemblProtists" id="EKX42745">
    <property type="protein sequence ID" value="EKX42745"/>
    <property type="gene ID" value="GUITHDRAFT_111114"/>
</dbReference>
<dbReference type="RefSeq" id="XP_005829725.1">
    <property type="nucleotide sequence ID" value="XM_005829668.1"/>
</dbReference>
<dbReference type="AlphaFoldDB" id="L1J3S7"/>
<dbReference type="InterPro" id="IPR017920">
    <property type="entry name" value="COMM"/>
</dbReference>
<evidence type="ECO:0000313" key="4">
    <source>
        <dbReference type="Proteomes" id="UP000011087"/>
    </source>
</evidence>
<dbReference type="HOGENOM" id="CLU_1362668_0_0_1"/>
<evidence type="ECO:0000313" key="3">
    <source>
        <dbReference type="EnsemblProtists" id="EKX42745"/>
    </source>
</evidence>
<dbReference type="KEGG" id="gtt:GUITHDRAFT_111114"/>
<evidence type="ECO:0000259" key="1">
    <source>
        <dbReference type="PROSITE" id="PS51269"/>
    </source>
</evidence>
<dbReference type="EMBL" id="JH993014">
    <property type="protein sequence ID" value="EKX42745.1"/>
    <property type="molecule type" value="Genomic_DNA"/>
</dbReference>
<accession>L1J3S7</accession>
<dbReference type="InterPro" id="IPR037354">
    <property type="entry name" value="Commd2"/>
</dbReference>
<reference evidence="4" key="2">
    <citation type="submission" date="2012-11" db="EMBL/GenBank/DDBJ databases">
        <authorList>
            <person name="Kuo A."/>
            <person name="Curtis B.A."/>
            <person name="Tanifuji G."/>
            <person name="Burki F."/>
            <person name="Gruber A."/>
            <person name="Irimia M."/>
            <person name="Maruyama S."/>
            <person name="Arias M.C."/>
            <person name="Ball S.G."/>
            <person name="Gile G.H."/>
            <person name="Hirakawa Y."/>
            <person name="Hopkins J.F."/>
            <person name="Rensing S.A."/>
            <person name="Schmutz J."/>
            <person name="Symeonidi A."/>
            <person name="Elias M."/>
            <person name="Eveleigh R.J."/>
            <person name="Herman E.K."/>
            <person name="Klute M.J."/>
            <person name="Nakayama T."/>
            <person name="Obornik M."/>
            <person name="Reyes-Prieto A."/>
            <person name="Armbrust E.V."/>
            <person name="Aves S.J."/>
            <person name="Beiko R.G."/>
            <person name="Coutinho P."/>
            <person name="Dacks J.B."/>
            <person name="Durnford D.G."/>
            <person name="Fast N.M."/>
            <person name="Green B.R."/>
            <person name="Grisdale C."/>
            <person name="Hempe F."/>
            <person name="Henrissat B."/>
            <person name="Hoppner M.P."/>
            <person name="Ishida K.-I."/>
            <person name="Kim E."/>
            <person name="Koreny L."/>
            <person name="Kroth P.G."/>
            <person name="Liu Y."/>
            <person name="Malik S.-B."/>
            <person name="Maier U.G."/>
            <person name="McRose D."/>
            <person name="Mock T."/>
            <person name="Neilson J.A."/>
            <person name="Onodera N.T."/>
            <person name="Poole A.M."/>
            <person name="Pritham E.J."/>
            <person name="Richards T.A."/>
            <person name="Rocap G."/>
            <person name="Roy S.W."/>
            <person name="Sarai C."/>
            <person name="Schaack S."/>
            <person name="Shirato S."/>
            <person name="Slamovits C.H."/>
            <person name="Spencer D.F."/>
            <person name="Suzuki S."/>
            <person name="Worden A.Z."/>
            <person name="Zauner S."/>
            <person name="Barry K."/>
            <person name="Bell C."/>
            <person name="Bharti A.K."/>
            <person name="Crow J.A."/>
            <person name="Grimwood J."/>
            <person name="Kramer R."/>
            <person name="Lindquist E."/>
            <person name="Lucas S."/>
            <person name="Salamov A."/>
            <person name="McFadden G.I."/>
            <person name="Lane C.E."/>
            <person name="Keeling P.J."/>
            <person name="Gray M.W."/>
            <person name="Grigoriev I.V."/>
            <person name="Archibald J.M."/>
        </authorList>
    </citation>
    <scope>NUCLEOTIDE SEQUENCE</scope>
    <source>
        <strain evidence="4">CCMP2712</strain>
    </source>
</reference>
<dbReference type="Pfam" id="PF21672">
    <property type="entry name" value="COMM_HN"/>
    <property type="match status" value="1"/>
</dbReference>
<name>L1J3S7_GUITC</name>
<dbReference type="PaxDb" id="55529-EKX42745"/>
<dbReference type="GeneID" id="17299420"/>
<dbReference type="PROSITE" id="PS51269">
    <property type="entry name" value="COMM"/>
    <property type="match status" value="1"/>
</dbReference>
<protein>
    <recommendedName>
        <fullName evidence="1">COMM domain-containing protein</fullName>
    </recommendedName>
</protein>
<organism evidence="2">
    <name type="scientific">Guillardia theta (strain CCMP2712)</name>
    <name type="common">Cryptophyte</name>
    <dbReference type="NCBI Taxonomy" id="905079"/>
    <lineage>
        <taxon>Eukaryota</taxon>
        <taxon>Cryptophyceae</taxon>
        <taxon>Pyrenomonadales</taxon>
        <taxon>Geminigeraceae</taxon>
        <taxon>Guillardia</taxon>
    </lineage>
</organism>
<reference evidence="3" key="3">
    <citation type="submission" date="2016-03" db="UniProtKB">
        <authorList>
            <consortium name="EnsemblProtists"/>
        </authorList>
    </citation>
    <scope>IDENTIFICATION</scope>
</reference>
<dbReference type="PANTHER" id="PTHR15857">
    <property type="entry name" value="COMM DOMAIN CONTAINING PROTEIN 2"/>
    <property type="match status" value="1"/>
</dbReference>
<dbReference type="Pfam" id="PF07258">
    <property type="entry name" value="COMM_domain"/>
    <property type="match status" value="1"/>
</dbReference>